<protein>
    <recommendedName>
        <fullName evidence="1">Retrotransposon gag domain-containing protein</fullName>
    </recommendedName>
</protein>
<accession>A0ABR0Q2D4</accession>
<sequence>MNTNFELKSGLIQLLPTFRGLQNENPHKYLKEFHTVCLNMKPQGVTEDQIKLSFPASHAAELRREIIGIRQKEVESFYNYWERFKKLCASCLQHGVTEQSLLQYFYEGLKPIEMNMVDASSRGALLNMTPQQARDLISTMAVNTQQFRANPEPTRRVHQLSNSTLEDKVDRLTNTVNSLVEITNK</sequence>
<name>A0ABR0Q2D4_GOSAR</name>
<dbReference type="PANTHER" id="PTHR33223">
    <property type="entry name" value="CCHC-TYPE DOMAIN-CONTAINING PROTEIN"/>
    <property type="match status" value="1"/>
</dbReference>
<evidence type="ECO:0000259" key="1">
    <source>
        <dbReference type="Pfam" id="PF03732"/>
    </source>
</evidence>
<dbReference type="EMBL" id="JARKNE010000005">
    <property type="protein sequence ID" value="KAK5833163.1"/>
    <property type="molecule type" value="Genomic_DNA"/>
</dbReference>
<dbReference type="Proteomes" id="UP001358586">
    <property type="component" value="Chromosome 5"/>
</dbReference>
<organism evidence="2 3">
    <name type="scientific">Gossypium arboreum</name>
    <name type="common">Tree cotton</name>
    <name type="synonym">Gossypium nanking</name>
    <dbReference type="NCBI Taxonomy" id="29729"/>
    <lineage>
        <taxon>Eukaryota</taxon>
        <taxon>Viridiplantae</taxon>
        <taxon>Streptophyta</taxon>
        <taxon>Embryophyta</taxon>
        <taxon>Tracheophyta</taxon>
        <taxon>Spermatophyta</taxon>
        <taxon>Magnoliopsida</taxon>
        <taxon>eudicotyledons</taxon>
        <taxon>Gunneridae</taxon>
        <taxon>Pentapetalae</taxon>
        <taxon>rosids</taxon>
        <taxon>malvids</taxon>
        <taxon>Malvales</taxon>
        <taxon>Malvaceae</taxon>
        <taxon>Malvoideae</taxon>
        <taxon>Gossypium</taxon>
    </lineage>
</organism>
<comment type="caution">
    <text evidence="2">The sequence shown here is derived from an EMBL/GenBank/DDBJ whole genome shotgun (WGS) entry which is preliminary data.</text>
</comment>
<feature type="domain" description="Retrotransposon gag" evidence="1">
    <location>
        <begin position="54"/>
        <end position="111"/>
    </location>
</feature>
<reference evidence="2 3" key="1">
    <citation type="submission" date="2023-03" db="EMBL/GenBank/DDBJ databases">
        <title>WGS of Gossypium arboreum.</title>
        <authorList>
            <person name="Yu D."/>
        </authorList>
    </citation>
    <scope>NUCLEOTIDE SEQUENCE [LARGE SCALE GENOMIC DNA]</scope>
    <source>
        <tissue evidence="2">Leaf</tissue>
    </source>
</reference>
<proteinExistence type="predicted"/>
<keyword evidence="3" id="KW-1185">Reference proteome</keyword>
<evidence type="ECO:0000313" key="2">
    <source>
        <dbReference type="EMBL" id="KAK5833163.1"/>
    </source>
</evidence>
<evidence type="ECO:0000313" key="3">
    <source>
        <dbReference type="Proteomes" id="UP001358586"/>
    </source>
</evidence>
<dbReference type="InterPro" id="IPR005162">
    <property type="entry name" value="Retrotrans_gag_dom"/>
</dbReference>
<gene>
    <name evidence="2" type="ORF">PVK06_016977</name>
</gene>
<dbReference type="Pfam" id="PF03732">
    <property type="entry name" value="Retrotrans_gag"/>
    <property type="match status" value="1"/>
</dbReference>
<dbReference type="PANTHER" id="PTHR33223:SF11">
    <property type="entry name" value="ELEMENT PROTEIN, PUTATIVE-RELATED"/>
    <property type="match status" value="1"/>
</dbReference>